<dbReference type="EMBL" id="JAFBCG010000001">
    <property type="protein sequence ID" value="MBM7803397.1"/>
    <property type="molecule type" value="Genomic_DNA"/>
</dbReference>
<dbReference type="PANTHER" id="PTHR30007">
    <property type="entry name" value="PHP DOMAIN PROTEIN"/>
    <property type="match status" value="1"/>
</dbReference>
<evidence type="ECO:0000313" key="3">
    <source>
        <dbReference type="EMBL" id="MBM7803397.1"/>
    </source>
</evidence>
<evidence type="ECO:0000313" key="5">
    <source>
        <dbReference type="Proteomes" id="UP000746584"/>
    </source>
</evidence>
<dbReference type="GO" id="GO:0004803">
    <property type="term" value="F:transposase activity"/>
    <property type="evidence" value="ECO:0007669"/>
    <property type="project" value="InterPro"/>
</dbReference>
<evidence type="ECO:0000313" key="2">
    <source>
        <dbReference type="EMBL" id="GGL11346.1"/>
    </source>
</evidence>
<accession>A0A8H9GCA7</accession>
<dbReference type="Proteomes" id="UP000648535">
    <property type="component" value="Unassembled WGS sequence"/>
</dbReference>
<dbReference type="NCBIfam" id="NF033580">
    <property type="entry name" value="transpos_IS5_3"/>
    <property type="match status" value="1"/>
</dbReference>
<proteinExistence type="predicted"/>
<evidence type="ECO:0000259" key="1">
    <source>
        <dbReference type="Pfam" id="PF01609"/>
    </source>
</evidence>
<dbReference type="Pfam" id="PF01609">
    <property type="entry name" value="DDE_Tnp_1"/>
    <property type="match status" value="1"/>
</dbReference>
<reference evidence="2" key="2">
    <citation type="submission" date="2020-09" db="EMBL/GenBank/DDBJ databases">
        <authorList>
            <person name="Sun Q."/>
            <person name="Ohkuma M."/>
        </authorList>
    </citation>
    <scope>NUCLEOTIDE SEQUENCE</scope>
    <source>
        <strain evidence="2">JCM 1480</strain>
    </source>
</reference>
<comment type="caution">
    <text evidence="2">The sequence shown here is derived from an EMBL/GenBank/DDBJ whole genome shotgun (WGS) entry which is preliminary data.</text>
</comment>
<feature type="domain" description="Transposase IS4-like" evidence="1">
    <location>
        <begin position="13"/>
        <end position="159"/>
    </location>
</feature>
<reference evidence="3 5" key="3">
    <citation type="submission" date="2021-01" db="EMBL/GenBank/DDBJ databases">
        <title>Sequencing the genomes of 1000 actinobacteria strains.</title>
        <authorList>
            <person name="Klenk H.-P."/>
        </authorList>
    </citation>
    <scope>NUCLEOTIDE SEQUENCE [LARGE SCALE GENOMIC DNA]</scope>
    <source>
        <strain evidence="3 5">DSM 20542</strain>
    </source>
</reference>
<reference evidence="2" key="1">
    <citation type="journal article" date="2014" name="Int. J. Syst. Evol. Microbiol.">
        <title>Complete genome sequence of Corynebacterium casei LMG S-19264T (=DSM 44701T), isolated from a smear-ripened cheese.</title>
        <authorList>
            <consortium name="US DOE Joint Genome Institute (JGI-PGF)"/>
            <person name="Walter F."/>
            <person name="Albersmeier A."/>
            <person name="Kalinowski J."/>
            <person name="Ruckert C."/>
        </authorList>
    </citation>
    <scope>NUCLEOTIDE SEQUENCE</scope>
    <source>
        <strain evidence="2">JCM 1480</strain>
    </source>
</reference>
<dbReference type="RefSeq" id="WP_022904103.1">
    <property type="nucleotide sequence ID" value="NZ_BMOI01000017.1"/>
</dbReference>
<sequence>MTLILPWIESLHRTRDGTKTHLVCGGKGRPLGFVITGGQVADTIMLPATMEQIRVPTAGRPRSRPDRLRADKGYLSRVNKAWLRSRDVKTTIPERDDQIAHRRKRPGRPILFDADDYKRRNVVERCFNRLKQWRGIAMRSDKTARNYHAALCLAAALLWARDQTAT</sequence>
<dbReference type="InterPro" id="IPR002559">
    <property type="entry name" value="Transposase_11"/>
</dbReference>
<dbReference type="GO" id="GO:0006313">
    <property type="term" value="P:DNA transposition"/>
    <property type="evidence" value="ECO:0007669"/>
    <property type="project" value="InterPro"/>
</dbReference>
<dbReference type="EMBL" id="BMOI01000017">
    <property type="protein sequence ID" value="GGL11346.1"/>
    <property type="molecule type" value="Genomic_DNA"/>
</dbReference>
<dbReference type="Proteomes" id="UP000746584">
    <property type="component" value="Unassembled WGS sequence"/>
</dbReference>
<dbReference type="GO" id="GO:0003677">
    <property type="term" value="F:DNA binding"/>
    <property type="evidence" value="ECO:0007669"/>
    <property type="project" value="InterPro"/>
</dbReference>
<organism evidence="2 4">
    <name type="scientific">Curtobacterium luteum</name>
    <dbReference type="NCBI Taxonomy" id="33881"/>
    <lineage>
        <taxon>Bacteria</taxon>
        <taxon>Bacillati</taxon>
        <taxon>Actinomycetota</taxon>
        <taxon>Actinomycetes</taxon>
        <taxon>Micrococcales</taxon>
        <taxon>Microbacteriaceae</taxon>
        <taxon>Curtobacterium</taxon>
    </lineage>
</organism>
<dbReference type="AlphaFoldDB" id="A0A8H9GCA7"/>
<gene>
    <name evidence="2" type="ORF">GCM10009769_31800</name>
    <name evidence="3" type="ORF">JOE58_002648</name>
</gene>
<dbReference type="PANTHER" id="PTHR30007:SF1">
    <property type="entry name" value="BLR1914 PROTEIN"/>
    <property type="match status" value="1"/>
</dbReference>
<keyword evidence="5" id="KW-1185">Reference proteome</keyword>
<evidence type="ECO:0000313" key="4">
    <source>
        <dbReference type="Proteomes" id="UP000648535"/>
    </source>
</evidence>
<protein>
    <submittedName>
        <fullName evidence="2 3">Transposase</fullName>
    </submittedName>
</protein>
<name>A0A8H9GCA7_9MICO</name>